<feature type="compositionally biased region" description="Basic and acidic residues" evidence="2">
    <location>
        <begin position="614"/>
        <end position="629"/>
    </location>
</feature>
<dbReference type="Pfam" id="PF03359">
    <property type="entry name" value="GKAP"/>
    <property type="match status" value="1"/>
</dbReference>
<dbReference type="EMBL" id="JTDY01001176">
    <property type="protein sequence ID" value="KOB74648.1"/>
    <property type="molecule type" value="Genomic_DNA"/>
</dbReference>
<evidence type="ECO:0000313" key="3">
    <source>
        <dbReference type="EMBL" id="KOB74648.1"/>
    </source>
</evidence>
<dbReference type="GO" id="GO:0023052">
    <property type="term" value="P:signaling"/>
    <property type="evidence" value="ECO:0007669"/>
    <property type="project" value="InterPro"/>
</dbReference>
<accession>A0A0L7LGK0</accession>
<feature type="compositionally biased region" description="Polar residues" evidence="2">
    <location>
        <begin position="122"/>
        <end position="137"/>
    </location>
</feature>
<gene>
    <name evidence="3" type="ORF">OBRU01_08559</name>
</gene>
<sequence>MDKSFDFTRLMKNHEKKHKGKPAQFVSVAGGVQKRLEINLKTRKSTRSTVFDSIRNLSRCASPLPLTDAQQKVENRRQQLVKWKEQKEKKKKEAAARKQKPFLSGVPHAPLKFVPPPPPMPSTSGRVTRSQTAQNSKQVKEKNTQSQSFAPKNALFKPPPLKNVPYVNLMALKPKKSKITVFDFNPILPQTIQEHKINGVKQTRPTKGKGTKPIPKTISGFQFQSSSSSEPDLSKCTALRTKKWVPQSSASSGNTDSSVQSPVRVTRKPEARQTRARKSIATADSPVFMSKSKSTPKKSFQSEPKPFTPKNPVPKSESSSEERLRSPTSPCEEPITLEQIIKEAKISPCVVTSRGKDNARREMKKKLQQGLMELDTSNIDNIDHFRRQLASEIKRITEMCETWDRILEHTVLPDSIQEGVLGAVGQARLLMSQKLQQFAKLVERCARPEPGVALVTPADLHGFWDMVFMQNSASFAMLRASVLGKNMVYEGVAPLPQTPVPHMNATPGRSILKQASVKSANKRSSKKPIKVVLFDEFDTGMNTEKKQPVEIQEEKVLETFEINVDSLLSMDGEKENYRRRSHRLARQDATEDYFNPVMTRSRWKNTATPQTAQEKVKTPQETKTQEKTRRSTRTSKVLEVLETNAMEDQTPKRAPRTWRSGLARNNGSIN</sequence>
<feature type="compositionally biased region" description="Polar residues" evidence="2">
    <location>
        <begin position="291"/>
        <end position="302"/>
    </location>
</feature>
<dbReference type="InterPro" id="IPR005026">
    <property type="entry name" value="SAPAP"/>
</dbReference>
<evidence type="ECO:0000256" key="2">
    <source>
        <dbReference type="SAM" id="MobiDB-lite"/>
    </source>
</evidence>
<feature type="compositionally biased region" description="Basic and acidic residues" evidence="2">
    <location>
        <begin position="83"/>
        <end position="96"/>
    </location>
</feature>
<feature type="region of interest" description="Disordered" evidence="2">
    <location>
        <begin position="603"/>
        <end position="670"/>
    </location>
</feature>
<evidence type="ECO:0000256" key="1">
    <source>
        <dbReference type="ARBA" id="ARBA00008839"/>
    </source>
</evidence>
<feature type="compositionally biased region" description="Polar residues" evidence="2">
    <location>
        <begin position="246"/>
        <end position="263"/>
    </location>
</feature>
<keyword evidence="4" id="KW-1185">Reference proteome</keyword>
<feature type="region of interest" description="Disordered" evidence="2">
    <location>
        <begin position="195"/>
        <end position="333"/>
    </location>
</feature>
<reference evidence="3 4" key="1">
    <citation type="journal article" date="2015" name="Genome Biol. Evol.">
        <title>The genome of winter moth (Operophtera brumata) provides a genomic perspective on sexual dimorphism and phenology.</title>
        <authorList>
            <person name="Derks M.F."/>
            <person name="Smit S."/>
            <person name="Salis L."/>
            <person name="Schijlen E."/>
            <person name="Bossers A."/>
            <person name="Mateman C."/>
            <person name="Pijl A.S."/>
            <person name="de Ridder D."/>
            <person name="Groenen M.A."/>
            <person name="Visser M.E."/>
            <person name="Megens H.J."/>
        </authorList>
    </citation>
    <scope>NUCLEOTIDE SEQUENCE [LARGE SCALE GENOMIC DNA]</scope>
    <source>
        <strain evidence="3">WM2013NL</strain>
        <tissue evidence="3">Head and thorax</tissue>
    </source>
</reference>
<organism evidence="3 4">
    <name type="scientific">Operophtera brumata</name>
    <name type="common">Winter moth</name>
    <name type="synonym">Phalaena brumata</name>
    <dbReference type="NCBI Taxonomy" id="104452"/>
    <lineage>
        <taxon>Eukaryota</taxon>
        <taxon>Metazoa</taxon>
        <taxon>Ecdysozoa</taxon>
        <taxon>Arthropoda</taxon>
        <taxon>Hexapoda</taxon>
        <taxon>Insecta</taxon>
        <taxon>Pterygota</taxon>
        <taxon>Neoptera</taxon>
        <taxon>Endopterygota</taxon>
        <taxon>Lepidoptera</taxon>
        <taxon>Glossata</taxon>
        <taxon>Ditrysia</taxon>
        <taxon>Geometroidea</taxon>
        <taxon>Geometridae</taxon>
        <taxon>Larentiinae</taxon>
        <taxon>Operophtera</taxon>
    </lineage>
</organism>
<proteinExistence type="inferred from homology"/>
<feature type="compositionally biased region" description="Low complexity" evidence="2">
    <location>
        <begin position="211"/>
        <end position="229"/>
    </location>
</feature>
<name>A0A0L7LGK0_OPEBR</name>
<dbReference type="PANTHER" id="PTHR12353:SF1">
    <property type="entry name" value="DISKS LARGE-ASSOCIATED PROTEIN 5"/>
    <property type="match status" value="1"/>
</dbReference>
<dbReference type="STRING" id="104452.A0A0L7LGK0"/>
<dbReference type="Proteomes" id="UP000037510">
    <property type="component" value="Unassembled WGS sequence"/>
</dbReference>
<dbReference type="PANTHER" id="PTHR12353">
    <property type="entry name" value="DISKS LARGE-ASSOCIATED PROTEIN DAP SAP90/PSD-95-ASSOCIATED PROTEIN"/>
    <property type="match status" value="1"/>
</dbReference>
<evidence type="ECO:0000313" key="4">
    <source>
        <dbReference type="Proteomes" id="UP000037510"/>
    </source>
</evidence>
<dbReference type="AlphaFoldDB" id="A0A0L7LGK0"/>
<comment type="similarity">
    <text evidence="1">Belongs to the SAPAP family.</text>
</comment>
<protein>
    <submittedName>
        <fullName evidence="3">Mars</fullName>
    </submittedName>
</protein>
<comment type="caution">
    <text evidence="3">The sequence shown here is derived from an EMBL/GenBank/DDBJ whole genome shotgun (WGS) entry which is preliminary data.</text>
</comment>
<feature type="region of interest" description="Disordered" evidence="2">
    <location>
        <begin position="83"/>
        <end position="157"/>
    </location>
</feature>